<protein>
    <submittedName>
        <fullName evidence="2">Uncharacterized protein</fullName>
    </submittedName>
</protein>
<gene>
    <name evidence="2" type="ORF">CDAR_250241</name>
</gene>
<feature type="compositionally biased region" description="Basic and acidic residues" evidence="1">
    <location>
        <begin position="75"/>
        <end position="85"/>
    </location>
</feature>
<name>A0AAV4QIZ8_9ARAC</name>
<feature type="compositionally biased region" description="Low complexity" evidence="1">
    <location>
        <begin position="57"/>
        <end position="70"/>
    </location>
</feature>
<dbReference type="EMBL" id="BPLQ01004466">
    <property type="protein sequence ID" value="GIY08214.1"/>
    <property type="molecule type" value="Genomic_DNA"/>
</dbReference>
<sequence>MDVFFRSFVNDSDLVCEISHSGPNRGLPPSFDSAPGHYKAAPPPLSARGGGGTHKNSLLSPSPLIPSVSPAQYRRRIDFRPQRIP</sequence>
<comment type="caution">
    <text evidence="2">The sequence shown here is derived from an EMBL/GenBank/DDBJ whole genome shotgun (WGS) entry which is preliminary data.</text>
</comment>
<feature type="region of interest" description="Disordered" evidence="1">
    <location>
        <begin position="20"/>
        <end position="85"/>
    </location>
</feature>
<evidence type="ECO:0000256" key="1">
    <source>
        <dbReference type="SAM" id="MobiDB-lite"/>
    </source>
</evidence>
<evidence type="ECO:0000313" key="3">
    <source>
        <dbReference type="Proteomes" id="UP001054837"/>
    </source>
</evidence>
<organism evidence="2 3">
    <name type="scientific">Caerostris darwini</name>
    <dbReference type="NCBI Taxonomy" id="1538125"/>
    <lineage>
        <taxon>Eukaryota</taxon>
        <taxon>Metazoa</taxon>
        <taxon>Ecdysozoa</taxon>
        <taxon>Arthropoda</taxon>
        <taxon>Chelicerata</taxon>
        <taxon>Arachnida</taxon>
        <taxon>Araneae</taxon>
        <taxon>Araneomorphae</taxon>
        <taxon>Entelegynae</taxon>
        <taxon>Araneoidea</taxon>
        <taxon>Araneidae</taxon>
        <taxon>Caerostris</taxon>
    </lineage>
</organism>
<proteinExistence type="predicted"/>
<reference evidence="2 3" key="1">
    <citation type="submission" date="2021-06" db="EMBL/GenBank/DDBJ databases">
        <title>Caerostris darwini draft genome.</title>
        <authorList>
            <person name="Kono N."/>
            <person name="Arakawa K."/>
        </authorList>
    </citation>
    <scope>NUCLEOTIDE SEQUENCE [LARGE SCALE GENOMIC DNA]</scope>
</reference>
<accession>A0AAV4QIZ8</accession>
<evidence type="ECO:0000313" key="2">
    <source>
        <dbReference type="EMBL" id="GIY08214.1"/>
    </source>
</evidence>
<dbReference type="AlphaFoldDB" id="A0AAV4QIZ8"/>
<dbReference type="Proteomes" id="UP001054837">
    <property type="component" value="Unassembled WGS sequence"/>
</dbReference>
<keyword evidence="3" id="KW-1185">Reference proteome</keyword>